<accession>A0A3M6HY75</accession>
<dbReference type="EMBL" id="RBVA01000133">
    <property type="protein sequence ID" value="RMW09860.1"/>
    <property type="molecule type" value="Genomic_DNA"/>
</dbReference>
<sequence>MAELSLFIDTNILLNFYSFPDDDLGILDELIGMIGPSDITLHLPKQVENELKRNRESKLQAAMSEFKNAKLQTAVPNHMRGTETAKQYVEAVKAAEQARKLLIGQATSLALQQGLEVDQKISALFEAAHRYPEDDHLYQKALIRMNKGNPPGKAQSIGDRYVWEVLLHHVPNGDLHIVSKDGDYASPFSMDKQSRPLGFLADEWSEAKDGGSLAVHTNIKAVVEYFKQLQAQPVVNAPADEPIRDIDPPDLRVDRPAAPRAGGEVANLNEVIQPAAPIVARELVETAVRDLAESGSFSITHVAIRDLKPLLSNLTKDDVETLFRAAIDNNQIRWILSDEDVADLYLSLINAWVTNVNVDLAEELIEQMGLSPEEPGNPE</sequence>
<protein>
    <recommendedName>
        <fullName evidence="1">DUF4935 domain-containing protein</fullName>
    </recommendedName>
</protein>
<dbReference type="AlphaFoldDB" id="A0A3M6HY75"/>
<dbReference type="Proteomes" id="UP000271531">
    <property type="component" value="Unassembled WGS sequence"/>
</dbReference>
<evidence type="ECO:0000259" key="1">
    <source>
        <dbReference type="Pfam" id="PF16289"/>
    </source>
</evidence>
<comment type="caution">
    <text evidence="2">The sequence shown here is derived from an EMBL/GenBank/DDBJ whole genome shotgun (WGS) entry which is preliminary data.</text>
</comment>
<name>A0A3M6HY75_PSEAJ</name>
<proteinExistence type="predicted"/>
<reference evidence="2 3" key="1">
    <citation type="submission" date="2018-08" db="EMBL/GenBank/DDBJ databases">
        <title>Recombination of ecologically and evolutionarily significant loci maintains genetic cohesion in the Pseudomonas syringae species complex.</title>
        <authorList>
            <person name="Dillon M."/>
            <person name="Thakur S."/>
            <person name="Almeida R.N.D."/>
            <person name="Weir B.S."/>
            <person name="Guttman D.S."/>
        </authorList>
    </citation>
    <scope>NUCLEOTIDE SEQUENCE [LARGE SCALE GENOMIC DNA]</scope>
    <source>
        <strain evidence="2 3">ICMP 4525</strain>
    </source>
</reference>
<evidence type="ECO:0000313" key="3">
    <source>
        <dbReference type="Proteomes" id="UP000271531"/>
    </source>
</evidence>
<feature type="domain" description="DUF4935" evidence="1">
    <location>
        <begin position="6"/>
        <end position="184"/>
    </location>
</feature>
<dbReference type="InterPro" id="IPR032557">
    <property type="entry name" value="DUF4935"/>
</dbReference>
<dbReference type="Pfam" id="PF16289">
    <property type="entry name" value="PIN_12"/>
    <property type="match status" value="1"/>
</dbReference>
<organism evidence="2 3">
    <name type="scientific">Pseudomonas amygdali pv. tabaci</name>
    <name type="common">Pseudomonas syringae pv. tabaci</name>
    <dbReference type="NCBI Taxonomy" id="322"/>
    <lineage>
        <taxon>Bacteria</taxon>
        <taxon>Pseudomonadati</taxon>
        <taxon>Pseudomonadota</taxon>
        <taxon>Gammaproteobacteria</taxon>
        <taxon>Pseudomonadales</taxon>
        <taxon>Pseudomonadaceae</taxon>
        <taxon>Pseudomonas</taxon>
        <taxon>Pseudomonas amygdali</taxon>
    </lineage>
</organism>
<gene>
    <name evidence="2" type="ORF">ALP03_00073</name>
</gene>
<evidence type="ECO:0000313" key="2">
    <source>
        <dbReference type="EMBL" id="RMW09860.1"/>
    </source>
</evidence>